<sequence length="230" mass="26714">MLKISQSQMTLFEKMALKKSCTKILAQLNERFADKMDDIGDNEDQLEWVMDNAEKAMTYNIRAQGDVVRYLNTAITFGEDFDQLPWANAILVQDIEGATRTRLLQDESGVQLRKLLSEKQKKREPLIERKIQEYVKNKTEYVIAFTVFYGLPFETPADATPWLERVARKGTELGFVYDILLDSYLETAMYFGEHFYKQPWAEELLTREQSIHDKASALLDKYSEQMSSGH</sequence>
<organism evidence="1">
    <name type="scientific">hydrothermal vent metagenome</name>
    <dbReference type="NCBI Taxonomy" id="652676"/>
    <lineage>
        <taxon>unclassified sequences</taxon>
        <taxon>metagenomes</taxon>
        <taxon>ecological metagenomes</taxon>
    </lineage>
</organism>
<gene>
    <name evidence="1" type="ORF">MNBD_GAMMA11-1854</name>
</gene>
<dbReference type="AlphaFoldDB" id="A0A3B0XCG1"/>
<dbReference type="EMBL" id="UOFG01000129">
    <property type="protein sequence ID" value="VAW60717.1"/>
    <property type="molecule type" value="Genomic_DNA"/>
</dbReference>
<protein>
    <submittedName>
        <fullName evidence="1">Uncharacterized protein</fullName>
    </submittedName>
</protein>
<accession>A0A3B0XCG1</accession>
<name>A0A3B0XCG1_9ZZZZ</name>
<reference evidence="1" key="1">
    <citation type="submission" date="2018-06" db="EMBL/GenBank/DDBJ databases">
        <authorList>
            <person name="Zhirakovskaya E."/>
        </authorList>
    </citation>
    <scope>NUCLEOTIDE SEQUENCE</scope>
</reference>
<proteinExistence type="predicted"/>
<evidence type="ECO:0000313" key="1">
    <source>
        <dbReference type="EMBL" id="VAW60717.1"/>
    </source>
</evidence>